<proteinExistence type="predicted"/>
<dbReference type="OrthoDB" id="8963439at2759"/>
<name>A0A9Q9ZCB3_CYPCA</name>
<dbReference type="InterPro" id="IPR032549">
    <property type="entry name" value="DUF4939"/>
</dbReference>
<organism evidence="3">
    <name type="scientific">Cyprinus carpio</name>
    <name type="common">Common carp</name>
    <dbReference type="NCBI Taxonomy" id="7962"/>
    <lineage>
        <taxon>Eukaryota</taxon>
        <taxon>Metazoa</taxon>
        <taxon>Chordata</taxon>
        <taxon>Craniata</taxon>
        <taxon>Vertebrata</taxon>
        <taxon>Euteleostomi</taxon>
        <taxon>Actinopterygii</taxon>
        <taxon>Neopterygii</taxon>
        <taxon>Teleostei</taxon>
        <taxon>Ostariophysi</taxon>
        <taxon>Cypriniformes</taxon>
        <taxon>Cyprinidae</taxon>
        <taxon>Cyprininae</taxon>
        <taxon>Cyprinus</taxon>
    </lineage>
</organism>
<dbReference type="RefSeq" id="XP_018927406.1">
    <property type="nucleotide sequence ID" value="XM_019071861.1"/>
</dbReference>
<dbReference type="GeneID" id="109054610"/>
<dbReference type="Proteomes" id="UP001155660">
    <property type="component" value="Chromosome A17"/>
</dbReference>
<accession>A0A9Q9ZCB3</accession>
<dbReference type="AlphaFoldDB" id="A0A9Q9ZCB3"/>
<reference evidence="3" key="1">
    <citation type="submission" date="2025-08" db="UniProtKB">
        <authorList>
            <consortium name="RefSeq"/>
        </authorList>
    </citation>
    <scope>IDENTIFICATION</scope>
    <source>
        <tissue evidence="3">Muscle</tissue>
    </source>
</reference>
<protein>
    <submittedName>
        <fullName evidence="3">Protein LDOC1-like</fullName>
    </submittedName>
</protein>
<dbReference type="Pfam" id="PF16297">
    <property type="entry name" value="DUF4939"/>
    <property type="match status" value="1"/>
</dbReference>
<evidence type="ECO:0000256" key="1">
    <source>
        <dbReference type="SAM" id="MobiDB-lite"/>
    </source>
</evidence>
<gene>
    <name evidence="3" type="primary">LOC109054610</name>
</gene>
<dbReference type="KEGG" id="ccar:109054610"/>
<evidence type="ECO:0000259" key="2">
    <source>
        <dbReference type="Pfam" id="PF16297"/>
    </source>
</evidence>
<sequence length="132" mass="14317">MGPRSPATTLRAFLTPPPSPQSTSASPMAISASYVAETSGCDGFLLQVVLYIEMQPLKFTTERSKVAFLISLLSGRALSWARAIWNGANSVIIKSYEAFTNHFKELFGSATGELSISDQLLWLHQGAFSTND</sequence>
<feature type="domain" description="DUF4939" evidence="2">
    <location>
        <begin position="22"/>
        <end position="111"/>
    </location>
</feature>
<evidence type="ECO:0000313" key="3">
    <source>
        <dbReference type="RefSeq" id="XP_018927406.1"/>
    </source>
</evidence>
<feature type="region of interest" description="Disordered" evidence="1">
    <location>
        <begin position="1"/>
        <end position="25"/>
    </location>
</feature>